<dbReference type="InterPro" id="IPR050832">
    <property type="entry name" value="Bact_Acetyltransf"/>
</dbReference>
<dbReference type="Proteomes" id="UP001500416">
    <property type="component" value="Unassembled WGS sequence"/>
</dbReference>
<evidence type="ECO:0000256" key="1">
    <source>
        <dbReference type="ARBA" id="ARBA00022679"/>
    </source>
</evidence>
<keyword evidence="5" id="KW-1185">Reference proteome</keyword>
<keyword evidence="2" id="KW-0012">Acyltransferase</keyword>
<sequence>MVRNTAVMKLRRLSPGDWVTWRDLRLTALASDPQAFGSALSREQGYDEARWRELLHPRWGVKVVAEAPDPVGLVAGVPHEDHDDVLYLYSMWVKPSFRKRGVGEALVRDVVAWAREHGWRRVQLRVFRGNLTARRLYERLGFSGEDEVMQLPVS</sequence>
<dbReference type="CDD" id="cd04301">
    <property type="entry name" value="NAT_SF"/>
    <property type="match status" value="1"/>
</dbReference>
<evidence type="ECO:0000313" key="4">
    <source>
        <dbReference type="EMBL" id="GAA0229469.1"/>
    </source>
</evidence>
<proteinExistence type="predicted"/>
<evidence type="ECO:0000256" key="2">
    <source>
        <dbReference type="ARBA" id="ARBA00023315"/>
    </source>
</evidence>
<dbReference type="SUPFAM" id="SSF55729">
    <property type="entry name" value="Acyl-CoA N-acyltransferases (Nat)"/>
    <property type="match status" value="1"/>
</dbReference>
<dbReference type="Gene3D" id="3.40.630.30">
    <property type="match status" value="1"/>
</dbReference>
<dbReference type="PROSITE" id="PS51186">
    <property type="entry name" value="GNAT"/>
    <property type="match status" value="1"/>
</dbReference>
<dbReference type="InterPro" id="IPR000182">
    <property type="entry name" value="GNAT_dom"/>
</dbReference>
<comment type="caution">
    <text evidence="4">The sequence shown here is derived from an EMBL/GenBank/DDBJ whole genome shotgun (WGS) entry which is preliminary data.</text>
</comment>
<dbReference type="PANTHER" id="PTHR43877:SF2">
    <property type="entry name" value="AMINOALKYLPHOSPHONATE N-ACETYLTRANSFERASE-RELATED"/>
    <property type="match status" value="1"/>
</dbReference>
<dbReference type="Pfam" id="PF00583">
    <property type="entry name" value="Acetyltransf_1"/>
    <property type="match status" value="1"/>
</dbReference>
<feature type="domain" description="N-acetyltransferase" evidence="3">
    <location>
        <begin position="8"/>
        <end position="154"/>
    </location>
</feature>
<gene>
    <name evidence="4" type="ORF">GCM10010492_29920</name>
</gene>
<accession>A0ABP3DD26</accession>
<reference evidence="5" key="1">
    <citation type="journal article" date="2019" name="Int. J. Syst. Evol. Microbiol.">
        <title>The Global Catalogue of Microorganisms (GCM) 10K type strain sequencing project: providing services to taxonomists for standard genome sequencing and annotation.</title>
        <authorList>
            <consortium name="The Broad Institute Genomics Platform"/>
            <consortium name="The Broad Institute Genome Sequencing Center for Infectious Disease"/>
            <person name="Wu L."/>
            <person name="Ma J."/>
        </authorList>
    </citation>
    <scope>NUCLEOTIDE SEQUENCE [LARGE SCALE GENOMIC DNA]</scope>
    <source>
        <strain evidence="5">JCM 3380</strain>
    </source>
</reference>
<evidence type="ECO:0000259" key="3">
    <source>
        <dbReference type="PROSITE" id="PS51186"/>
    </source>
</evidence>
<dbReference type="EMBL" id="BAAABU010000005">
    <property type="protein sequence ID" value="GAA0229469.1"/>
    <property type="molecule type" value="Genomic_DNA"/>
</dbReference>
<dbReference type="InterPro" id="IPR016181">
    <property type="entry name" value="Acyl_CoA_acyltransferase"/>
</dbReference>
<organism evidence="4 5">
    <name type="scientific">Saccharothrix mutabilis subsp. mutabilis</name>
    <dbReference type="NCBI Taxonomy" id="66855"/>
    <lineage>
        <taxon>Bacteria</taxon>
        <taxon>Bacillati</taxon>
        <taxon>Actinomycetota</taxon>
        <taxon>Actinomycetes</taxon>
        <taxon>Pseudonocardiales</taxon>
        <taxon>Pseudonocardiaceae</taxon>
        <taxon>Saccharothrix</taxon>
    </lineage>
</organism>
<name>A0ABP3DD26_9PSEU</name>
<protein>
    <submittedName>
        <fullName evidence="4">GNAT family N-acetyltransferase</fullName>
    </submittedName>
</protein>
<dbReference type="PANTHER" id="PTHR43877">
    <property type="entry name" value="AMINOALKYLPHOSPHONATE N-ACETYLTRANSFERASE-RELATED-RELATED"/>
    <property type="match status" value="1"/>
</dbReference>
<evidence type="ECO:0000313" key="5">
    <source>
        <dbReference type="Proteomes" id="UP001500416"/>
    </source>
</evidence>
<keyword evidence="1" id="KW-0808">Transferase</keyword>